<name>A0A2A6C9R2_PRIPA</name>
<dbReference type="OrthoDB" id="5774172at2759"/>
<accession>A0A2A6C9R2</accession>
<dbReference type="Proteomes" id="UP000005239">
    <property type="component" value="Unassembled WGS sequence"/>
</dbReference>
<protein>
    <submittedName>
        <fullName evidence="1">Uncharacterized protein</fullName>
    </submittedName>
</protein>
<sequence length="199" mass="21673">MRLILLVFLTVTAVSTKGLSKSCRELLSCAINRGCIKTAFLTARFKVTQQITHQMYDDLATAIDYGCIFNTGCNDECNACNLCMQSKLQLTDVLSGESATGDCGTLVSCATECIAKAGAVSEKIVNCLLHGCAFHCFNGSCSKCSRFTTRVFNQACVSGDLRKAINYNGQCHDMFRTIVYAKFKKDFDAIGRQPAIGHL</sequence>
<gene>
    <name evidence="1" type="primary">WBGene00091435</name>
</gene>
<dbReference type="Pfam" id="PF17266">
    <property type="entry name" value="DUF5332"/>
    <property type="match status" value="1"/>
</dbReference>
<evidence type="ECO:0000313" key="2">
    <source>
        <dbReference type="Proteomes" id="UP000005239"/>
    </source>
</evidence>
<dbReference type="PANTHER" id="PTHR38612:SF1">
    <property type="entry name" value="PROTEIN CBG06620"/>
    <property type="match status" value="1"/>
</dbReference>
<keyword evidence="2" id="KW-1185">Reference proteome</keyword>
<dbReference type="AlphaFoldDB" id="A0A2A6C9R2"/>
<reference evidence="2" key="1">
    <citation type="journal article" date="2008" name="Nat. Genet.">
        <title>The Pristionchus pacificus genome provides a unique perspective on nematode lifestyle and parasitism.</title>
        <authorList>
            <person name="Dieterich C."/>
            <person name="Clifton S.W."/>
            <person name="Schuster L.N."/>
            <person name="Chinwalla A."/>
            <person name="Delehaunty K."/>
            <person name="Dinkelacker I."/>
            <person name="Fulton L."/>
            <person name="Fulton R."/>
            <person name="Godfrey J."/>
            <person name="Minx P."/>
            <person name="Mitreva M."/>
            <person name="Roeseler W."/>
            <person name="Tian H."/>
            <person name="Witte H."/>
            <person name="Yang S.P."/>
            <person name="Wilson R.K."/>
            <person name="Sommer R.J."/>
        </authorList>
    </citation>
    <scope>NUCLEOTIDE SEQUENCE [LARGE SCALE GENOMIC DNA]</scope>
    <source>
        <strain evidence="2">PS312</strain>
    </source>
</reference>
<evidence type="ECO:0000313" key="1">
    <source>
        <dbReference type="EnsemblMetazoa" id="PPA01881.1"/>
    </source>
</evidence>
<dbReference type="EnsemblMetazoa" id="PPA01881.1">
    <property type="protein sequence ID" value="PPA01881.1"/>
    <property type="gene ID" value="WBGene00091435"/>
</dbReference>
<proteinExistence type="predicted"/>
<reference evidence="1" key="2">
    <citation type="submission" date="2022-06" db="UniProtKB">
        <authorList>
            <consortium name="EnsemblMetazoa"/>
        </authorList>
    </citation>
    <scope>IDENTIFICATION</scope>
    <source>
        <strain evidence="1">PS312</strain>
    </source>
</reference>
<accession>A0A8R1U4L8</accession>
<dbReference type="InterPro" id="IPR035161">
    <property type="entry name" value="DUF5332"/>
</dbReference>
<organism evidence="1 2">
    <name type="scientific">Pristionchus pacificus</name>
    <name type="common">Parasitic nematode worm</name>
    <dbReference type="NCBI Taxonomy" id="54126"/>
    <lineage>
        <taxon>Eukaryota</taxon>
        <taxon>Metazoa</taxon>
        <taxon>Ecdysozoa</taxon>
        <taxon>Nematoda</taxon>
        <taxon>Chromadorea</taxon>
        <taxon>Rhabditida</taxon>
        <taxon>Rhabditina</taxon>
        <taxon>Diplogasteromorpha</taxon>
        <taxon>Diplogasteroidea</taxon>
        <taxon>Neodiplogasteridae</taxon>
        <taxon>Pristionchus</taxon>
    </lineage>
</organism>
<dbReference type="PANTHER" id="PTHR38612">
    <property type="entry name" value="PROTEIN DCT-5-RELATED"/>
    <property type="match status" value="1"/>
</dbReference>